<dbReference type="EMBL" id="CP004847">
    <property type="protein sequence ID" value="AGP79936.1"/>
    <property type="molecule type" value="Genomic_DNA"/>
</dbReference>
<gene>
    <name evidence="1" type="ORF">I633_22581</name>
</gene>
<keyword evidence="1" id="KW-0614">Plasmid</keyword>
<proteinExistence type="predicted"/>
<accession>S5ALS7</accession>
<dbReference type="Proteomes" id="UP000014909">
    <property type="component" value="Plasmid unnamed"/>
</dbReference>
<reference evidence="1 2" key="1">
    <citation type="journal article" date="2013" name="Genome Biol. Evol.">
        <title>Genomic Diversity of "Deep Ecotype" Alteromonas macleodii Isolates: Evidence for Pan-Mediterranean Clonal Frames.</title>
        <authorList>
            <person name="Lopez-Perez M."/>
            <person name="Gonzaga A."/>
            <person name="Rodriguez-Valera F."/>
        </authorList>
    </citation>
    <scope>NUCLEOTIDE SEQUENCE [LARGE SCALE GENOMIC DNA]</scope>
    <source>
        <strain evidence="2">'English Channel 615'</strain>
        <plasmid evidence="2">Plasmid</plasmid>
    </source>
</reference>
<sequence>MATLSGKGTSSDEFSFRTNYFTTGNTKEFKHATDKKYFLDTDCRSAVDEAAEVNPKITLVTERLCRMIGPFFVDKEGQAVACKILREACNEHEDALQVSGRQEAYRAFFMSVRDSLPQIMEYVPEILVSGKAARTIDVMKENVDDAICAKGDALLVTHTPFSKSLTDFEMSLIMLSRLFDREDLFNIGVPITVSGDDQYSKVYHIRDFPRGMKTRTPLSIIDSDARNALSAIASYHPNITPTAQRLCLLAGPFMSTSDGECVISGILRDASAEFEDAIDRDGLREAYYNFFHSIFLRLPTMFEYQVYVSEKPGTKRMLDILHDNYASVLDNKNAIIEVKRQEVSASLTNTELSLLLVNRVFERTDLLNLGIPSLGYNAVNNLMNVLRRGDAWPQQ</sequence>
<dbReference type="AlphaFoldDB" id="S5ALS7"/>
<name>S5ALS7_9ALTE</name>
<dbReference type="KEGG" id="amh:I633_22581"/>
<dbReference type="BioCyc" id="AMAC1300253:G12YX-3583-MONOMER"/>
<protein>
    <submittedName>
        <fullName evidence="1">Uncharacterized protein</fullName>
    </submittedName>
</protein>
<geneLocation type="plasmid" evidence="1">
    <name>unnamed</name>
</geneLocation>
<evidence type="ECO:0000313" key="2">
    <source>
        <dbReference type="Proteomes" id="UP000014909"/>
    </source>
</evidence>
<organism evidence="1 2">
    <name type="scientific">Alteromonas mediterranea 615</name>
    <dbReference type="NCBI Taxonomy" id="1300253"/>
    <lineage>
        <taxon>Bacteria</taxon>
        <taxon>Pseudomonadati</taxon>
        <taxon>Pseudomonadota</taxon>
        <taxon>Gammaproteobacteria</taxon>
        <taxon>Alteromonadales</taxon>
        <taxon>Alteromonadaceae</taxon>
        <taxon>Alteromonas/Salinimonas group</taxon>
        <taxon>Alteromonas</taxon>
    </lineage>
</organism>
<dbReference type="PATRIC" id="fig|1300253.3.peg.4703"/>
<dbReference type="HOGENOM" id="CLU_697635_0_0_6"/>
<evidence type="ECO:0000313" key="1">
    <source>
        <dbReference type="EMBL" id="AGP79936.1"/>
    </source>
</evidence>